<dbReference type="AlphaFoldDB" id="A0AAD6S5A6"/>
<proteinExistence type="predicted"/>
<comment type="caution">
    <text evidence="1">The sequence shown here is derived from an EMBL/GenBank/DDBJ whole genome shotgun (WGS) entry which is preliminary data.</text>
</comment>
<protein>
    <submittedName>
        <fullName evidence="1">Uncharacterized protein</fullName>
    </submittedName>
</protein>
<sequence length="492" mass="53953">MCRTRATNVPPSPGWIIKDPRSIFDGCSCLGLLFFTSMSPRKLKPIKLDDMVERILEFNRQEREEQAIVRAAREKGGSGPGETKAVVDAVKEYEWTAFDVTTVGRTLMQYRKGMLAADKPVCDSLLSTLSAKRRLTDEDVIEARRVVTGDAVRPSKTSMFVLIPPAPYALPRRLAAKVERNRPGAVTNSALESDLRLEIYAIGDDANLLGAWLPQLDTFAGPQINVYNRAIMYTDGHDKLNFARWVSGLNDFGTMSDFVHPKIRGGEGAKITLGLVIFRALPRAGRSAAAWSTQAWHSNILVNISSDTRGCKSLLICDPNVINNVENPVKGKMAGMLKVKRTPTNRWINNVRSERNSDGICLTLCLEWMMEIVTAGVDGLEIEKDAAGLVTGVKATQVDDLGMLLQTKNHYPKRKKKKKKTIFCQDNVLGPQEATPTYQWDGASKSALGLKGGGILSELKVGMAGQDSNSGKWELSFESGGLKAVKSLIGTP</sequence>
<evidence type="ECO:0000313" key="1">
    <source>
        <dbReference type="EMBL" id="KAJ7021149.1"/>
    </source>
</evidence>
<gene>
    <name evidence="1" type="ORF">C8F04DRAFT_1195828</name>
</gene>
<evidence type="ECO:0000313" key="2">
    <source>
        <dbReference type="Proteomes" id="UP001218188"/>
    </source>
</evidence>
<dbReference type="EMBL" id="JARJCM010000241">
    <property type="protein sequence ID" value="KAJ7021149.1"/>
    <property type="molecule type" value="Genomic_DNA"/>
</dbReference>
<organism evidence="1 2">
    <name type="scientific">Mycena alexandri</name>
    <dbReference type="NCBI Taxonomy" id="1745969"/>
    <lineage>
        <taxon>Eukaryota</taxon>
        <taxon>Fungi</taxon>
        <taxon>Dikarya</taxon>
        <taxon>Basidiomycota</taxon>
        <taxon>Agaricomycotina</taxon>
        <taxon>Agaricomycetes</taxon>
        <taxon>Agaricomycetidae</taxon>
        <taxon>Agaricales</taxon>
        <taxon>Marasmiineae</taxon>
        <taxon>Mycenaceae</taxon>
        <taxon>Mycena</taxon>
    </lineage>
</organism>
<name>A0AAD6S5A6_9AGAR</name>
<dbReference type="Proteomes" id="UP001218188">
    <property type="component" value="Unassembled WGS sequence"/>
</dbReference>
<keyword evidence="2" id="KW-1185">Reference proteome</keyword>
<accession>A0AAD6S5A6</accession>
<reference evidence="1" key="1">
    <citation type="submission" date="2023-03" db="EMBL/GenBank/DDBJ databases">
        <title>Massive genome expansion in bonnet fungi (Mycena s.s.) driven by repeated elements and novel gene families across ecological guilds.</title>
        <authorList>
            <consortium name="Lawrence Berkeley National Laboratory"/>
            <person name="Harder C.B."/>
            <person name="Miyauchi S."/>
            <person name="Viragh M."/>
            <person name="Kuo A."/>
            <person name="Thoen E."/>
            <person name="Andreopoulos B."/>
            <person name="Lu D."/>
            <person name="Skrede I."/>
            <person name="Drula E."/>
            <person name="Henrissat B."/>
            <person name="Morin E."/>
            <person name="Kohler A."/>
            <person name="Barry K."/>
            <person name="LaButti K."/>
            <person name="Morin E."/>
            <person name="Salamov A."/>
            <person name="Lipzen A."/>
            <person name="Mereny Z."/>
            <person name="Hegedus B."/>
            <person name="Baldrian P."/>
            <person name="Stursova M."/>
            <person name="Weitz H."/>
            <person name="Taylor A."/>
            <person name="Grigoriev I.V."/>
            <person name="Nagy L.G."/>
            <person name="Martin F."/>
            <person name="Kauserud H."/>
        </authorList>
    </citation>
    <scope>NUCLEOTIDE SEQUENCE</scope>
    <source>
        <strain evidence="1">CBHHK200</strain>
    </source>
</reference>